<accession>A0AAN9HN58</accession>
<organism evidence="2 3">
    <name type="scientific">Crotalaria pallida</name>
    <name type="common">Smooth rattlebox</name>
    <name type="synonym">Crotalaria striata</name>
    <dbReference type="NCBI Taxonomy" id="3830"/>
    <lineage>
        <taxon>Eukaryota</taxon>
        <taxon>Viridiplantae</taxon>
        <taxon>Streptophyta</taxon>
        <taxon>Embryophyta</taxon>
        <taxon>Tracheophyta</taxon>
        <taxon>Spermatophyta</taxon>
        <taxon>Magnoliopsida</taxon>
        <taxon>eudicotyledons</taxon>
        <taxon>Gunneridae</taxon>
        <taxon>Pentapetalae</taxon>
        <taxon>rosids</taxon>
        <taxon>fabids</taxon>
        <taxon>Fabales</taxon>
        <taxon>Fabaceae</taxon>
        <taxon>Papilionoideae</taxon>
        <taxon>50 kb inversion clade</taxon>
        <taxon>genistoids sensu lato</taxon>
        <taxon>core genistoids</taxon>
        <taxon>Crotalarieae</taxon>
        <taxon>Crotalaria</taxon>
    </lineage>
</organism>
<name>A0AAN9HN58_CROPI</name>
<reference evidence="2 3" key="1">
    <citation type="submission" date="2024-01" db="EMBL/GenBank/DDBJ databases">
        <title>The genomes of 5 underutilized Papilionoideae crops provide insights into root nodulation and disease resistanc.</title>
        <authorList>
            <person name="Yuan L."/>
        </authorList>
    </citation>
    <scope>NUCLEOTIDE SEQUENCE [LARGE SCALE GENOMIC DNA]</scope>
    <source>
        <strain evidence="2">ZHUSHIDOU_FW_LH</strain>
        <tissue evidence="2">Leaf</tissue>
    </source>
</reference>
<sequence>MSLPRHSWRSSLSVPFGSSLSIPFGSSLDDSSLPFSSVVRRSHLVPFYLGLFRFLPRWFVSLRWFPGSTLFGGSIPLLVLWFSSLALSMLRSSRSDLSLGALVVLFLGGSRFFYIR</sequence>
<comment type="caution">
    <text evidence="2">The sequence shown here is derived from an EMBL/GenBank/DDBJ whole genome shotgun (WGS) entry which is preliminary data.</text>
</comment>
<keyword evidence="3" id="KW-1185">Reference proteome</keyword>
<evidence type="ECO:0000313" key="2">
    <source>
        <dbReference type="EMBL" id="KAK7242969.1"/>
    </source>
</evidence>
<feature type="transmembrane region" description="Helical" evidence="1">
    <location>
        <begin position="97"/>
        <end position="115"/>
    </location>
</feature>
<gene>
    <name evidence="2" type="ORF">RIF29_37751</name>
</gene>
<keyword evidence="1" id="KW-1133">Transmembrane helix</keyword>
<evidence type="ECO:0000313" key="3">
    <source>
        <dbReference type="Proteomes" id="UP001372338"/>
    </source>
</evidence>
<feature type="transmembrane region" description="Helical" evidence="1">
    <location>
        <begin position="71"/>
        <end position="90"/>
    </location>
</feature>
<protein>
    <recommendedName>
        <fullName evidence="4">Transmembrane protein</fullName>
    </recommendedName>
</protein>
<dbReference type="Proteomes" id="UP001372338">
    <property type="component" value="Unassembled WGS sequence"/>
</dbReference>
<evidence type="ECO:0000256" key="1">
    <source>
        <dbReference type="SAM" id="Phobius"/>
    </source>
</evidence>
<dbReference type="AlphaFoldDB" id="A0AAN9HN58"/>
<evidence type="ECO:0008006" key="4">
    <source>
        <dbReference type="Google" id="ProtNLM"/>
    </source>
</evidence>
<dbReference type="EMBL" id="JAYWIO010000008">
    <property type="protein sequence ID" value="KAK7242969.1"/>
    <property type="molecule type" value="Genomic_DNA"/>
</dbReference>
<proteinExistence type="predicted"/>
<keyword evidence="1" id="KW-0812">Transmembrane</keyword>
<keyword evidence="1" id="KW-0472">Membrane</keyword>